<gene>
    <name evidence="2" type="ORF">RRF57_008439</name>
</gene>
<organism evidence="2 3">
    <name type="scientific">Xylaria bambusicola</name>
    <dbReference type="NCBI Taxonomy" id="326684"/>
    <lineage>
        <taxon>Eukaryota</taxon>
        <taxon>Fungi</taxon>
        <taxon>Dikarya</taxon>
        <taxon>Ascomycota</taxon>
        <taxon>Pezizomycotina</taxon>
        <taxon>Sordariomycetes</taxon>
        <taxon>Xylariomycetidae</taxon>
        <taxon>Xylariales</taxon>
        <taxon>Xylariaceae</taxon>
        <taxon>Xylaria</taxon>
    </lineage>
</organism>
<dbReference type="SUPFAM" id="SSF51735">
    <property type="entry name" value="NAD(P)-binding Rossmann-fold domains"/>
    <property type="match status" value="1"/>
</dbReference>
<dbReference type="InterPro" id="IPR051450">
    <property type="entry name" value="Gfo/Idh/MocA_Oxidoreductases"/>
</dbReference>
<proteinExistence type="predicted"/>
<dbReference type="InterPro" id="IPR036291">
    <property type="entry name" value="NAD(P)-bd_dom_sf"/>
</dbReference>
<accession>A0AAN7UHT6</accession>
<comment type="caution">
    <text evidence="2">The sequence shown here is derived from an EMBL/GenBank/DDBJ whole genome shotgun (WGS) entry which is preliminary data.</text>
</comment>
<dbReference type="AlphaFoldDB" id="A0AAN7UHT6"/>
<dbReference type="PANTHER" id="PTHR43377">
    <property type="entry name" value="BILIVERDIN REDUCTASE A"/>
    <property type="match status" value="1"/>
</dbReference>
<evidence type="ECO:0000313" key="3">
    <source>
        <dbReference type="Proteomes" id="UP001305414"/>
    </source>
</evidence>
<evidence type="ECO:0000259" key="1">
    <source>
        <dbReference type="Pfam" id="PF01408"/>
    </source>
</evidence>
<dbReference type="Proteomes" id="UP001305414">
    <property type="component" value="Unassembled WGS sequence"/>
</dbReference>
<keyword evidence="3" id="KW-1185">Reference proteome</keyword>
<dbReference type="GO" id="GO:0000166">
    <property type="term" value="F:nucleotide binding"/>
    <property type="evidence" value="ECO:0007669"/>
    <property type="project" value="InterPro"/>
</dbReference>
<sequence length="155" mass="16505">MASKETLKPVGIAIIGFAGVIGRRHTTHVISNPSAALLAVVDDAPSASDLAAQLAPGVPFYQSVAEMLSTTVPNAAIVCTPNAYHVTVGLELADAGVHLLVEKPLAETEAAARRLVDRAREKGVKLLVGHHRRFNPYIIAARKVFETSEDQIHRA</sequence>
<dbReference type="PANTHER" id="PTHR43377:SF1">
    <property type="entry name" value="BILIVERDIN REDUCTASE A"/>
    <property type="match status" value="1"/>
</dbReference>
<feature type="domain" description="Gfo/Idh/MocA-like oxidoreductase N-terminal" evidence="1">
    <location>
        <begin position="11"/>
        <end position="130"/>
    </location>
</feature>
<dbReference type="InterPro" id="IPR000683">
    <property type="entry name" value="Gfo/Idh/MocA-like_OxRdtase_N"/>
</dbReference>
<name>A0AAN7UHT6_9PEZI</name>
<reference evidence="2 3" key="1">
    <citation type="submission" date="2023-10" db="EMBL/GenBank/DDBJ databases">
        <title>Draft genome sequence of Xylaria bambusicola isolate GMP-LS, the root and basal stem rot pathogen of sugarcane in Indonesia.</title>
        <authorList>
            <person name="Selvaraj P."/>
            <person name="Muralishankar V."/>
            <person name="Muruganantham S."/>
            <person name="Sp S."/>
            <person name="Haryani S."/>
            <person name="Lau K.J.X."/>
            <person name="Naqvi N.I."/>
        </authorList>
    </citation>
    <scope>NUCLEOTIDE SEQUENCE [LARGE SCALE GENOMIC DNA]</scope>
    <source>
        <strain evidence="2">GMP-LS</strain>
    </source>
</reference>
<dbReference type="Pfam" id="PF01408">
    <property type="entry name" value="GFO_IDH_MocA"/>
    <property type="match status" value="1"/>
</dbReference>
<dbReference type="Gene3D" id="3.40.50.720">
    <property type="entry name" value="NAD(P)-binding Rossmann-like Domain"/>
    <property type="match status" value="1"/>
</dbReference>
<evidence type="ECO:0000313" key="2">
    <source>
        <dbReference type="EMBL" id="KAK5632725.1"/>
    </source>
</evidence>
<protein>
    <recommendedName>
        <fullName evidence="1">Gfo/Idh/MocA-like oxidoreductase N-terminal domain-containing protein</fullName>
    </recommendedName>
</protein>
<dbReference type="EMBL" id="JAWHQM010000026">
    <property type="protein sequence ID" value="KAK5632725.1"/>
    <property type="molecule type" value="Genomic_DNA"/>
</dbReference>